<comment type="caution">
    <text evidence="1">The sequence shown here is derived from an EMBL/GenBank/DDBJ whole genome shotgun (WGS) entry which is preliminary data.</text>
</comment>
<sequence length="397" mass="44892">MDSPIKPFSPERCADLHNQLLAKAAEHDPNAAIERTLVARFLETTPEFDEPRSLYKLPWYRFLSLLDTTPSLPDKGANLLTPFMYQPDPSTFWTNRPGQEATVVLLYAQNNGDSPVDGGVYIDIHSHQAIWYNGSSPNFPSSFQWLPLEVILEKALDAWDTGKFYWDTQEAIMKARSWTQYDVEQSVEAFHRLLSTMESSPFMISTFAVKFLTTATQPDFTFVAPGIRALTPSLLEEIYGPEAPDSVRRMQSLWDEDWPTLILPGVDPVPQDVGNSTKPEINTFDQDWGFGKFTVNRQSGLYIMPDVGNADQARFVADSGLCTAGEFRYPCRWGPSREPKLAEIFDRWAELVKEGIWTVEENGVSTDHSWFTEYTGLGKPLPSVKSTSNRNDPTLRS</sequence>
<gene>
    <name evidence="1" type="ORF">ONZ43_g5923</name>
</gene>
<protein>
    <submittedName>
        <fullName evidence="1">Uncharacterized protein</fullName>
    </submittedName>
</protein>
<evidence type="ECO:0000313" key="2">
    <source>
        <dbReference type="Proteomes" id="UP001153334"/>
    </source>
</evidence>
<dbReference type="EMBL" id="JAPESX010001958">
    <property type="protein sequence ID" value="KAJ8110245.1"/>
    <property type="molecule type" value="Genomic_DNA"/>
</dbReference>
<name>A0ACC2I4N2_9PEZI</name>
<organism evidence="1 2">
    <name type="scientific">Nemania bipapillata</name>
    <dbReference type="NCBI Taxonomy" id="110536"/>
    <lineage>
        <taxon>Eukaryota</taxon>
        <taxon>Fungi</taxon>
        <taxon>Dikarya</taxon>
        <taxon>Ascomycota</taxon>
        <taxon>Pezizomycotina</taxon>
        <taxon>Sordariomycetes</taxon>
        <taxon>Xylariomycetidae</taxon>
        <taxon>Xylariales</taxon>
        <taxon>Xylariaceae</taxon>
        <taxon>Nemania</taxon>
    </lineage>
</organism>
<keyword evidence="2" id="KW-1185">Reference proteome</keyword>
<dbReference type="Proteomes" id="UP001153334">
    <property type="component" value="Unassembled WGS sequence"/>
</dbReference>
<evidence type="ECO:0000313" key="1">
    <source>
        <dbReference type="EMBL" id="KAJ8110245.1"/>
    </source>
</evidence>
<accession>A0ACC2I4N2</accession>
<reference evidence="1" key="1">
    <citation type="submission" date="2022-11" db="EMBL/GenBank/DDBJ databases">
        <title>Genome Sequence of Nemania bipapillata.</title>
        <authorList>
            <person name="Buettner E."/>
        </authorList>
    </citation>
    <scope>NUCLEOTIDE SEQUENCE</scope>
    <source>
        <strain evidence="1">CP14</strain>
    </source>
</reference>
<proteinExistence type="predicted"/>